<keyword evidence="4" id="KW-1185">Reference proteome</keyword>
<feature type="domain" description="MAGE" evidence="2">
    <location>
        <begin position="610"/>
        <end position="808"/>
    </location>
</feature>
<feature type="transmembrane region" description="Helical" evidence="1">
    <location>
        <begin position="92"/>
        <end position="114"/>
    </location>
</feature>
<keyword evidence="1" id="KW-0812">Transmembrane</keyword>
<dbReference type="InterPro" id="IPR021072">
    <property type="entry name" value="MAGE_N"/>
</dbReference>
<accession>A0AAD4YFX8</accession>
<feature type="domain" description="MAGE" evidence="2">
    <location>
        <begin position="477"/>
        <end position="562"/>
    </location>
</feature>
<proteinExistence type="predicted"/>
<dbReference type="Pfam" id="PF12440">
    <property type="entry name" value="MAGE_N"/>
    <property type="match status" value="1"/>
</dbReference>
<dbReference type="InterPro" id="IPR019396">
    <property type="entry name" value="TM_Fragile-X-F-assoc"/>
</dbReference>
<evidence type="ECO:0000313" key="4">
    <source>
        <dbReference type="Proteomes" id="UP001214576"/>
    </source>
</evidence>
<dbReference type="GO" id="GO:0030425">
    <property type="term" value="C:dendrite"/>
    <property type="evidence" value="ECO:0007669"/>
    <property type="project" value="TreeGrafter"/>
</dbReference>
<feature type="transmembrane region" description="Helical" evidence="1">
    <location>
        <begin position="264"/>
        <end position="285"/>
    </location>
</feature>
<evidence type="ECO:0000313" key="3">
    <source>
        <dbReference type="EMBL" id="KAI4545126.1"/>
    </source>
</evidence>
<dbReference type="EMBL" id="JAKZEL010000003">
    <property type="protein sequence ID" value="KAI4545126.1"/>
    <property type="molecule type" value="Genomic_DNA"/>
</dbReference>
<feature type="transmembrane region" description="Helical" evidence="1">
    <location>
        <begin position="220"/>
        <end position="244"/>
    </location>
</feature>
<dbReference type="InterPro" id="IPR041898">
    <property type="entry name" value="MAGE_WH1"/>
</dbReference>
<dbReference type="PANTHER" id="PTHR13568">
    <property type="entry name" value="FAM11A, B PROTEIN"/>
    <property type="match status" value="1"/>
</dbReference>
<dbReference type="Pfam" id="PF01454">
    <property type="entry name" value="MAGE"/>
    <property type="match status" value="1"/>
</dbReference>
<feature type="transmembrane region" description="Helical" evidence="1">
    <location>
        <begin position="292"/>
        <end position="312"/>
    </location>
</feature>
<feature type="transmembrane region" description="Helical" evidence="1">
    <location>
        <begin position="166"/>
        <end position="187"/>
    </location>
</feature>
<dbReference type="SMART" id="SM01373">
    <property type="entry name" value="MAGE"/>
    <property type="match status" value="2"/>
</dbReference>
<evidence type="ECO:0000256" key="1">
    <source>
        <dbReference type="SAM" id="Phobius"/>
    </source>
</evidence>
<dbReference type="AlphaFoldDB" id="A0AAD4YFX8"/>
<dbReference type="Proteomes" id="UP001214576">
    <property type="component" value="Unassembled WGS sequence"/>
</dbReference>
<dbReference type="PROSITE" id="PS50838">
    <property type="entry name" value="MAGE"/>
    <property type="match status" value="2"/>
</dbReference>
<sequence length="816" mass="91972">EGREVQLRFLREAAAATTVTRPALAPCTRCNAQTALRGGAGGGGGGRRGEFSAMNLRGLFQDFNPSKFLIYACLLLFSVLLALRLDGIIQWSYWAVFAPIWLWKLMVIVGASVGTGVWARNPQYRAEGETCVEFKAMLIAVGIHLLLLMFEVLVCDRIERGSHFWLLVFMPLFFVSPVSVAACVWGFRHDRSLELEILCSVNILQFIFIALRLDKIIHWPWLVVCVPLWILMSFLCLVVLYYIVWSVLFLRSMDVIAEQRRTHITMALSWMTIVVPLLTFEILLVHKLDGHNAFSCIPIFVPLWLSLITLMATTFGQKGGNHWWFGIRKDFCQFLLEICPFLREYGNISYDLHHEALAQPVPMGHHSFRLLLEENAFQALSEEPLLKRPHTECGALPGEEGSLLSLPFPIVSSHRFVSIWWEEDSTCIGMNEELFEDILERVAQTSLLMEEPPVCVLSKLRVGEYLLVPGGRYQAKELVCGIEVKEVDPMEHIYIMVSTLGFTCDAMLSSRQGLPKAGLLVLVLSLIMQNGDHAPVEEVWGALSRLSIVLEVKMSELRKPKKDLQDPGEAQGPEEAQLLGAERGEAATSSASSRPISLCTAEEALPQEALNKMVANMVKFLLCKYRAKEPTSDAELLHTVLGGNQEHFPVVFRQAVECVLLVFGIDVRQVETAPIYIMVPCLGLTCDVIQSGEQGLPKAGLLVVVLSLILQNGDRGPEEEIWRALNKMGVYVWKEHSIFGEPRELLTQVWVREGYLEYRQVPDSDPARFEFLWGPRAFAETSKEKFTEYLLRVNRRAFRSFPFPSAEAVREENEGS</sequence>
<evidence type="ECO:0000259" key="2">
    <source>
        <dbReference type="PROSITE" id="PS50838"/>
    </source>
</evidence>
<keyword evidence="1" id="KW-0472">Membrane</keyword>
<feature type="non-terminal residue" evidence="3">
    <location>
        <position position="816"/>
    </location>
</feature>
<dbReference type="Gene3D" id="1.10.10.1200">
    <property type="entry name" value="MAGE homology domain, winged helix WH1 motif"/>
    <property type="match status" value="2"/>
</dbReference>
<reference evidence="3" key="1">
    <citation type="submission" date="2022-03" db="EMBL/GenBank/DDBJ databases">
        <title>Genomic analyses of argali, domestic sheep and their hybrids provide insights into chromosomal evolution, heterosis and genetic basis of agronomic traits.</title>
        <authorList>
            <person name="Li M."/>
        </authorList>
    </citation>
    <scope>NUCLEOTIDE SEQUENCE</scope>
    <source>
        <strain evidence="3">CAU-MHL-2022a</strain>
        <tissue evidence="3">Skin</tissue>
    </source>
</reference>
<feature type="transmembrane region" description="Helical" evidence="1">
    <location>
        <begin position="134"/>
        <end position="154"/>
    </location>
</feature>
<comment type="caution">
    <text evidence="3">The sequence shown here is derived from an EMBL/GenBank/DDBJ whole genome shotgun (WGS) entry which is preliminary data.</text>
</comment>
<gene>
    <name evidence="3" type="ORF">MG293_005392</name>
</gene>
<dbReference type="Gene3D" id="1.10.10.1210">
    <property type="entry name" value="MAGE homology domain, winged helix WH2 motif"/>
    <property type="match status" value="2"/>
</dbReference>
<dbReference type="InterPro" id="IPR002190">
    <property type="entry name" value="MHD_dom"/>
</dbReference>
<name>A0AAD4YFX8_OVIAM</name>
<keyword evidence="1" id="KW-1133">Transmembrane helix</keyword>
<dbReference type="InterPro" id="IPR041899">
    <property type="entry name" value="MAGE_WH2"/>
</dbReference>
<dbReference type="Pfam" id="PF10269">
    <property type="entry name" value="Tmemb_185A"/>
    <property type="match status" value="1"/>
</dbReference>
<dbReference type="PANTHER" id="PTHR13568:SF2">
    <property type="entry name" value="TRANSMEMBRANE PROTEIN 185A"/>
    <property type="match status" value="1"/>
</dbReference>
<organism evidence="3 4">
    <name type="scientific">Ovis ammon polii</name>
    <dbReference type="NCBI Taxonomy" id="230172"/>
    <lineage>
        <taxon>Eukaryota</taxon>
        <taxon>Metazoa</taxon>
        <taxon>Chordata</taxon>
        <taxon>Craniata</taxon>
        <taxon>Vertebrata</taxon>
        <taxon>Euteleostomi</taxon>
        <taxon>Mammalia</taxon>
        <taxon>Eutheria</taxon>
        <taxon>Laurasiatheria</taxon>
        <taxon>Artiodactyla</taxon>
        <taxon>Ruminantia</taxon>
        <taxon>Pecora</taxon>
        <taxon>Bovidae</taxon>
        <taxon>Caprinae</taxon>
        <taxon>Ovis</taxon>
    </lineage>
</organism>
<dbReference type="FunFam" id="1.10.10.1210:FF:000001">
    <property type="entry name" value="melanoma-associated antigen D1"/>
    <property type="match status" value="1"/>
</dbReference>
<feature type="transmembrane region" description="Helical" evidence="1">
    <location>
        <begin position="68"/>
        <end position="85"/>
    </location>
</feature>
<protein>
    <recommendedName>
        <fullName evidence="2">MAGE domain-containing protein</fullName>
    </recommendedName>
</protein>